<evidence type="ECO:0000313" key="4">
    <source>
        <dbReference type="Proteomes" id="UP000004471"/>
    </source>
</evidence>
<feature type="domain" description="AMP-dependent synthetase/ligase" evidence="2">
    <location>
        <begin position="209"/>
        <end position="322"/>
    </location>
</feature>
<dbReference type="GO" id="GO:0016874">
    <property type="term" value="F:ligase activity"/>
    <property type="evidence" value="ECO:0007669"/>
    <property type="project" value="UniProtKB-KW"/>
</dbReference>
<comment type="caution">
    <text evidence="3">The sequence shown here is derived from an EMBL/GenBank/DDBJ whole genome shotgun (WGS) entry which is preliminary data.</text>
</comment>
<accession>F3FG26</accession>
<dbReference type="Gene3D" id="3.40.50.980">
    <property type="match status" value="2"/>
</dbReference>
<sequence>SEVLALWSRQPRFTLSLPLFNRMPLHPDVDEIIGDFTSLVLLEVSLDGAASFIDKARAVQARLWQDIDHSVVSGVRVLRELSQARGVQQTAMPIVFNSTLSEAAPELAEFNLADALNAEHMHSITQTPQVWLDHTLLELEGRLLFNWDSIDELFPQGLIEQMFVAYNALLDRLLDADAWNAGTVELIPRARLPVPDASPADSALMHELFDRQALAAPDALAVIGTQRQLSYRQLRAEARQLAALLQRRGVVPNQLVAVVMERGWEQVVATLAIQYAGGAYLPLDPALPTERLEHILQRAEASLALTQPALLQRVEWPAQVQVISVSDPIVADDGLSDQSELHAVHLTPD</sequence>
<dbReference type="EMBL" id="AEAH01000417">
    <property type="protein sequence ID" value="EGH29162.1"/>
    <property type="molecule type" value="Genomic_DNA"/>
</dbReference>
<dbReference type="PANTHER" id="PTHR45527">
    <property type="entry name" value="NONRIBOSOMAL PEPTIDE SYNTHETASE"/>
    <property type="match status" value="1"/>
</dbReference>
<dbReference type="Pfam" id="PF00501">
    <property type="entry name" value="AMP-binding"/>
    <property type="match status" value="1"/>
</dbReference>
<dbReference type="GO" id="GO:0043041">
    <property type="term" value="P:amino acid activation for nonribosomal peptide biosynthetic process"/>
    <property type="evidence" value="ECO:0007669"/>
    <property type="project" value="TreeGrafter"/>
</dbReference>
<dbReference type="AlphaFoldDB" id="F3FG26"/>
<proteinExistence type="predicted"/>
<dbReference type="PANTHER" id="PTHR45527:SF10">
    <property type="entry name" value="PYOCHELIN SYNTHASE PCHF"/>
    <property type="match status" value="1"/>
</dbReference>
<keyword evidence="1" id="KW-0436">Ligase</keyword>
<dbReference type="SUPFAM" id="SSF52777">
    <property type="entry name" value="CoA-dependent acyltransferases"/>
    <property type="match status" value="1"/>
</dbReference>
<evidence type="ECO:0000259" key="2">
    <source>
        <dbReference type="Pfam" id="PF00501"/>
    </source>
</evidence>
<dbReference type="GO" id="GO:0031177">
    <property type="term" value="F:phosphopantetheine binding"/>
    <property type="evidence" value="ECO:0007669"/>
    <property type="project" value="TreeGrafter"/>
</dbReference>
<name>F3FG26_PSESX</name>
<gene>
    <name evidence="3" type="ORF">PSYJA_09355</name>
</gene>
<protein>
    <submittedName>
        <fullName evidence="3">Amino acid adenylation</fullName>
    </submittedName>
</protein>
<evidence type="ECO:0000313" key="3">
    <source>
        <dbReference type="EMBL" id="EGH29162.1"/>
    </source>
</evidence>
<dbReference type="SUPFAM" id="SSF56801">
    <property type="entry name" value="Acetyl-CoA synthetase-like"/>
    <property type="match status" value="1"/>
</dbReference>
<feature type="non-terminal residue" evidence="3">
    <location>
        <position position="1"/>
    </location>
</feature>
<dbReference type="GO" id="GO:0044550">
    <property type="term" value="P:secondary metabolite biosynthetic process"/>
    <property type="evidence" value="ECO:0007669"/>
    <property type="project" value="TreeGrafter"/>
</dbReference>
<organism evidence="3 4">
    <name type="scientific">Pseudomonas syringae pv. japonica str. M301072</name>
    <dbReference type="NCBI Taxonomy" id="629262"/>
    <lineage>
        <taxon>Bacteria</taxon>
        <taxon>Pseudomonadati</taxon>
        <taxon>Pseudomonadota</taxon>
        <taxon>Gammaproteobacteria</taxon>
        <taxon>Pseudomonadales</taxon>
        <taxon>Pseudomonadaceae</taxon>
        <taxon>Pseudomonas</taxon>
        <taxon>Pseudomonas syringae</taxon>
    </lineage>
</organism>
<evidence type="ECO:0000256" key="1">
    <source>
        <dbReference type="ARBA" id="ARBA00022598"/>
    </source>
</evidence>
<dbReference type="Proteomes" id="UP000004471">
    <property type="component" value="Unassembled WGS sequence"/>
</dbReference>
<feature type="non-terminal residue" evidence="3">
    <location>
        <position position="349"/>
    </location>
</feature>
<reference evidence="3 4" key="1">
    <citation type="journal article" date="2011" name="PLoS Pathog.">
        <title>Dynamic evolution of pathogenicity revealed by sequencing and comparative genomics of 19 Pseudomonas syringae isolates.</title>
        <authorList>
            <person name="Baltrus D.A."/>
            <person name="Nishimura M.T."/>
            <person name="Romanchuk A."/>
            <person name="Chang J.H."/>
            <person name="Mukhtar M.S."/>
            <person name="Cherkis K."/>
            <person name="Roach J."/>
            <person name="Grant S.R."/>
            <person name="Jones C.D."/>
            <person name="Dangl J.L."/>
        </authorList>
    </citation>
    <scope>NUCLEOTIDE SEQUENCE [LARGE SCALE GENOMIC DNA]</scope>
    <source>
        <strain evidence="4">M301072PT</strain>
    </source>
</reference>
<dbReference type="HOGENOM" id="CLU_656428_0_0_6"/>
<dbReference type="InterPro" id="IPR000873">
    <property type="entry name" value="AMP-dep_synth/lig_dom"/>
</dbReference>
<dbReference type="GO" id="GO:0005737">
    <property type="term" value="C:cytoplasm"/>
    <property type="evidence" value="ECO:0007669"/>
    <property type="project" value="TreeGrafter"/>
</dbReference>
<dbReference type="Gene3D" id="3.30.559.30">
    <property type="entry name" value="Nonribosomal peptide synthetase, condensation domain"/>
    <property type="match status" value="1"/>
</dbReference>